<comment type="similarity">
    <text evidence="7">Belongs to the binding-protein-dependent transport system permease family.</text>
</comment>
<evidence type="ECO:0000313" key="10">
    <source>
        <dbReference type="Proteomes" id="UP000320048"/>
    </source>
</evidence>
<dbReference type="PANTHER" id="PTHR43163">
    <property type="entry name" value="DIPEPTIDE TRANSPORT SYSTEM PERMEASE PROTEIN DPPB-RELATED"/>
    <property type="match status" value="1"/>
</dbReference>
<evidence type="ECO:0000259" key="8">
    <source>
        <dbReference type="PROSITE" id="PS50928"/>
    </source>
</evidence>
<keyword evidence="6 7" id="KW-0472">Membrane</keyword>
<dbReference type="AlphaFoldDB" id="A0A537J7R0"/>
<feature type="transmembrane region" description="Helical" evidence="7">
    <location>
        <begin position="228"/>
        <end position="254"/>
    </location>
</feature>
<comment type="caution">
    <text evidence="9">The sequence shown here is derived from an EMBL/GenBank/DDBJ whole genome shotgun (WGS) entry which is preliminary data.</text>
</comment>
<dbReference type="InterPro" id="IPR000515">
    <property type="entry name" value="MetI-like"/>
</dbReference>
<evidence type="ECO:0000256" key="2">
    <source>
        <dbReference type="ARBA" id="ARBA00022448"/>
    </source>
</evidence>
<dbReference type="GO" id="GO:0005886">
    <property type="term" value="C:plasma membrane"/>
    <property type="evidence" value="ECO:0007669"/>
    <property type="project" value="UniProtKB-SubCell"/>
</dbReference>
<dbReference type="PROSITE" id="PS50928">
    <property type="entry name" value="ABC_TM1"/>
    <property type="match status" value="1"/>
</dbReference>
<name>A0A537J7R0_9BACT</name>
<dbReference type="InterPro" id="IPR045621">
    <property type="entry name" value="BPD_transp_1_N"/>
</dbReference>
<reference evidence="9 10" key="1">
    <citation type="journal article" date="2019" name="Nat. Microbiol.">
        <title>Mediterranean grassland soil C-N compound turnover is dependent on rainfall and depth, and is mediated by genomically divergent microorganisms.</title>
        <authorList>
            <person name="Diamond S."/>
            <person name="Andeer P.F."/>
            <person name="Li Z."/>
            <person name="Crits-Christoph A."/>
            <person name="Burstein D."/>
            <person name="Anantharaman K."/>
            <person name="Lane K.R."/>
            <person name="Thomas B.C."/>
            <person name="Pan C."/>
            <person name="Northen T.R."/>
            <person name="Banfield J.F."/>
        </authorList>
    </citation>
    <scope>NUCLEOTIDE SEQUENCE [LARGE SCALE GENOMIC DNA]</scope>
    <source>
        <strain evidence="9">NP_7</strain>
    </source>
</reference>
<evidence type="ECO:0000256" key="7">
    <source>
        <dbReference type="RuleBase" id="RU363032"/>
    </source>
</evidence>
<dbReference type="Pfam" id="PF00528">
    <property type="entry name" value="BPD_transp_1"/>
    <property type="match status" value="1"/>
</dbReference>
<feature type="transmembrane region" description="Helical" evidence="7">
    <location>
        <begin position="101"/>
        <end position="124"/>
    </location>
</feature>
<proteinExistence type="inferred from homology"/>
<feature type="domain" description="ABC transmembrane type-1" evidence="8">
    <location>
        <begin position="96"/>
        <end position="293"/>
    </location>
</feature>
<evidence type="ECO:0000256" key="3">
    <source>
        <dbReference type="ARBA" id="ARBA00022475"/>
    </source>
</evidence>
<evidence type="ECO:0000313" key="9">
    <source>
        <dbReference type="EMBL" id="TMI79096.1"/>
    </source>
</evidence>
<feature type="transmembrane region" description="Helical" evidence="7">
    <location>
        <begin position="6"/>
        <end position="26"/>
    </location>
</feature>
<dbReference type="SUPFAM" id="SSF161098">
    <property type="entry name" value="MetI-like"/>
    <property type="match status" value="1"/>
</dbReference>
<comment type="subcellular location">
    <subcellularLocation>
        <location evidence="1 7">Cell membrane</location>
        <topology evidence="1 7">Multi-pass membrane protein</topology>
    </subcellularLocation>
</comment>
<dbReference type="InterPro" id="IPR035906">
    <property type="entry name" value="MetI-like_sf"/>
</dbReference>
<dbReference type="EMBL" id="VBAO01000314">
    <property type="protein sequence ID" value="TMI79096.1"/>
    <property type="molecule type" value="Genomic_DNA"/>
</dbReference>
<keyword evidence="4 7" id="KW-0812">Transmembrane</keyword>
<feature type="transmembrane region" description="Helical" evidence="7">
    <location>
        <begin position="274"/>
        <end position="300"/>
    </location>
</feature>
<dbReference type="CDD" id="cd06261">
    <property type="entry name" value="TM_PBP2"/>
    <property type="match status" value="1"/>
</dbReference>
<dbReference type="GO" id="GO:0055085">
    <property type="term" value="P:transmembrane transport"/>
    <property type="evidence" value="ECO:0007669"/>
    <property type="project" value="InterPro"/>
</dbReference>
<dbReference type="Proteomes" id="UP000320048">
    <property type="component" value="Unassembled WGS sequence"/>
</dbReference>
<dbReference type="PANTHER" id="PTHR43163:SF3">
    <property type="entry name" value="PEPTIDE ABC TRANSPORTER PERMEASE PROTEIN"/>
    <property type="match status" value="1"/>
</dbReference>
<gene>
    <name evidence="9" type="ORF">E6H04_11145</name>
</gene>
<sequence length="306" mass="32959">MICFLAYRVGLTLPLLLGAAVVIFLAGHYAPGDPVQVLLGDHYTPEAAAHMRHDLGLDRPFVVQLAAYIVHAAAFDFGVSYVNPARRVRDIVRQTLPISVRLAACAVLLATILGVTLGVGAAVYPRSVVDRLIQIGVIAGLSVPSFVTGAILVLLFALRWRLLPVAGWGSPQAAVLPVIVLAAAPLAYITRISRASVRQVMTEDYVRTARSKGLRAPAVLLRHVLRNAALPIVTTVGMAFGYAITGAFVVEVIFNIPGMARVAVDAILQRDYTIIQTAVLVYTTLFVVINLVVDLSYAFLNPRVRY</sequence>
<evidence type="ECO:0000256" key="6">
    <source>
        <dbReference type="ARBA" id="ARBA00023136"/>
    </source>
</evidence>
<organism evidence="9 10">
    <name type="scientific">Candidatus Segetimicrobium genomatis</name>
    <dbReference type="NCBI Taxonomy" id="2569760"/>
    <lineage>
        <taxon>Bacteria</taxon>
        <taxon>Bacillati</taxon>
        <taxon>Candidatus Sysuimicrobiota</taxon>
        <taxon>Candidatus Sysuimicrobiia</taxon>
        <taxon>Candidatus Sysuimicrobiales</taxon>
        <taxon>Candidatus Segetimicrobiaceae</taxon>
        <taxon>Candidatus Segetimicrobium</taxon>
    </lineage>
</organism>
<keyword evidence="2 7" id="KW-0813">Transport</keyword>
<feature type="transmembrane region" description="Helical" evidence="7">
    <location>
        <begin position="61"/>
        <end position="81"/>
    </location>
</feature>
<dbReference type="Gene3D" id="1.10.3720.10">
    <property type="entry name" value="MetI-like"/>
    <property type="match status" value="1"/>
</dbReference>
<keyword evidence="5 7" id="KW-1133">Transmembrane helix</keyword>
<feature type="transmembrane region" description="Helical" evidence="7">
    <location>
        <begin position="136"/>
        <end position="158"/>
    </location>
</feature>
<dbReference type="Pfam" id="PF19300">
    <property type="entry name" value="BPD_transp_1_N"/>
    <property type="match status" value="1"/>
</dbReference>
<keyword evidence="3" id="KW-1003">Cell membrane</keyword>
<evidence type="ECO:0000256" key="5">
    <source>
        <dbReference type="ARBA" id="ARBA00022989"/>
    </source>
</evidence>
<evidence type="ECO:0000256" key="4">
    <source>
        <dbReference type="ARBA" id="ARBA00022692"/>
    </source>
</evidence>
<evidence type="ECO:0000256" key="1">
    <source>
        <dbReference type="ARBA" id="ARBA00004651"/>
    </source>
</evidence>
<protein>
    <submittedName>
        <fullName evidence="9">ABC transporter permease</fullName>
    </submittedName>
</protein>
<accession>A0A537J7R0</accession>
<feature type="transmembrane region" description="Helical" evidence="7">
    <location>
        <begin position="170"/>
        <end position="189"/>
    </location>
</feature>